<dbReference type="PANTHER" id="PTHR10270:SF317">
    <property type="entry name" value="TRANSCRIPTION FACTOR SOX-15-RELATED"/>
    <property type="match status" value="1"/>
</dbReference>
<dbReference type="Proteomes" id="UP000030742">
    <property type="component" value="Unassembled WGS sequence"/>
</dbReference>
<protein>
    <recommendedName>
        <fullName evidence="4">HMG box domain-containing protein</fullName>
    </recommendedName>
</protein>
<dbReference type="PROSITE" id="PS50118">
    <property type="entry name" value="HMG_BOX_2"/>
    <property type="match status" value="1"/>
</dbReference>
<dbReference type="AlphaFoldDB" id="N6SRL5"/>
<evidence type="ECO:0000313" key="6">
    <source>
        <dbReference type="EMBL" id="ERL88269.1"/>
    </source>
</evidence>
<evidence type="ECO:0000256" key="3">
    <source>
        <dbReference type="SAM" id="MobiDB-lite"/>
    </source>
</evidence>
<organism evidence="5">
    <name type="scientific">Dendroctonus ponderosae</name>
    <name type="common">Mountain pine beetle</name>
    <dbReference type="NCBI Taxonomy" id="77166"/>
    <lineage>
        <taxon>Eukaryota</taxon>
        <taxon>Metazoa</taxon>
        <taxon>Ecdysozoa</taxon>
        <taxon>Arthropoda</taxon>
        <taxon>Hexapoda</taxon>
        <taxon>Insecta</taxon>
        <taxon>Pterygota</taxon>
        <taxon>Neoptera</taxon>
        <taxon>Endopterygota</taxon>
        <taxon>Coleoptera</taxon>
        <taxon>Polyphaga</taxon>
        <taxon>Cucujiformia</taxon>
        <taxon>Curculionidae</taxon>
        <taxon>Scolytinae</taxon>
        <taxon>Dendroctonus</taxon>
    </lineage>
</organism>
<feature type="compositionally biased region" description="Low complexity" evidence="3">
    <location>
        <begin position="23"/>
        <end position="34"/>
    </location>
</feature>
<dbReference type="EMBL" id="KB632046">
    <property type="protein sequence ID" value="ERL88269.1"/>
    <property type="molecule type" value="Genomic_DNA"/>
</dbReference>
<keyword evidence="2" id="KW-0539">Nucleus</keyword>
<evidence type="ECO:0000313" key="5">
    <source>
        <dbReference type="EMBL" id="ENN70259.1"/>
    </source>
</evidence>
<dbReference type="GO" id="GO:0030154">
    <property type="term" value="P:cell differentiation"/>
    <property type="evidence" value="ECO:0007669"/>
    <property type="project" value="TreeGrafter"/>
</dbReference>
<feature type="compositionally biased region" description="Basic and acidic residues" evidence="3">
    <location>
        <begin position="1"/>
        <end position="11"/>
    </location>
</feature>
<dbReference type="GO" id="GO:0005634">
    <property type="term" value="C:nucleus"/>
    <property type="evidence" value="ECO:0007669"/>
    <property type="project" value="UniProtKB-UniRule"/>
</dbReference>
<dbReference type="InterPro" id="IPR050140">
    <property type="entry name" value="SRY-related_HMG-box_TF-like"/>
</dbReference>
<dbReference type="HOGENOM" id="CLU_1526769_0_0_1"/>
<feature type="domain" description="HMG box" evidence="4">
    <location>
        <begin position="141"/>
        <end position="176"/>
    </location>
</feature>
<dbReference type="InterPro" id="IPR036910">
    <property type="entry name" value="HMG_box_dom_sf"/>
</dbReference>
<dbReference type="Gene3D" id="1.10.30.10">
    <property type="entry name" value="High mobility group box domain"/>
    <property type="match status" value="1"/>
</dbReference>
<evidence type="ECO:0000259" key="4">
    <source>
        <dbReference type="PROSITE" id="PS50118"/>
    </source>
</evidence>
<evidence type="ECO:0000256" key="2">
    <source>
        <dbReference type="PROSITE-ProRule" id="PRU00267"/>
    </source>
</evidence>
<dbReference type="SUPFAM" id="SSF47095">
    <property type="entry name" value="HMG-box"/>
    <property type="match status" value="1"/>
</dbReference>
<keyword evidence="1 2" id="KW-0238">DNA-binding</keyword>
<dbReference type="OrthoDB" id="1919336at2759"/>
<accession>N6SRL5</accession>
<dbReference type="GO" id="GO:0001228">
    <property type="term" value="F:DNA-binding transcription activator activity, RNA polymerase II-specific"/>
    <property type="evidence" value="ECO:0007669"/>
    <property type="project" value="TreeGrafter"/>
</dbReference>
<feature type="non-terminal residue" evidence="5">
    <location>
        <position position="1"/>
    </location>
</feature>
<dbReference type="EMBL" id="KB741293">
    <property type="protein sequence ID" value="ENN70259.1"/>
    <property type="molecule type" value="Genomic_DNA"/>
</dbReference>
<proteinExistence type="predicted"/>
<dbReference type="Pfam" id="PF00505">
    <property type="entry name" value="HMG_box"/>
    <property type="match status" value="1"/>
</dbReference>
<feature type="region of interest" description="Disordered" evidence="3">
    <location>
        <begin position="1"/>
        <end position="34"/>
    </location>
</feature>
<evidence type="ECO:0000256" key="1">
    <source>
        <dbReference type="ARBA" id="ARBA00023125"/>
    </source>
</evidence>
<gene>
    <name evidence="6" type="ORF">D910_05656</name>
    <name evidence="5" type="ORF">YQE_13042</name>
</gene>
<dbReference type="InterPro" id="IPR009071">
    <property type="entry name" value="HMG_box_dom"/>
</dbReference>
<feature type="DNA-binding region" description="HMG box" evidence="2">
    <location>
        <begin position="141"/>
        <end position="176"/>
    </location>
</feature>
<reference evidence="5 7" key="1">
    <citation type="journal article" date="2013" name="Genome Biol.">
        <title>Draft genome of the mountain pine beetle, Dendroctonus ponderosae Hopkins, a major forest pest.</title>
        <authorList>
            <person name="Keeling C.I."/>
            <person name="Yuen M.M."/>
            <person name="Liao N.Y."/>
            <person name="Docking T.R."/>
            <person name="Chan S.K."/>
            <person name="Taylor G.A."/>
            <person name="Palmquist D.L."/>
            <person name="Jackman S.D."/>
            <person name="Nguyen A."/>
            <person name="Li M."/>
            <person name="Henderson H."/>
            <person name="Janes J.K."/>
            <person name="Zhao Y."/>
            <person name="Pandoh P."/>
            <person name="Moore R."/>
            <person name="Sperling F.A."/>
            <person name="Huber D.P."/>
            <person name="Birol I."/>
            <person name="Jones S.J."/>
            <person name="Bohlmann J."/>
        </authorList>
    </citation>
    <scope>NUCLEOTIDE SEQUENCE</scope>
</reference>
<dbReference type="GO" id="GO:0000978">
    <property type="term" value="F:RNA polymerase II cis-regulatory region sequence-specific DNA binding"/>
    <property type="evidence" value="ECO:0007669"/>
    <property type="project" value="TreeGrafter"/>
</dbReference>
<sequence length="176" mass="19768">MKIPRLIDEHACTPSPSAQSSHYNSCLSPSNSPSPLLQSYQLSRYSQDYPSGDPQEMIPASQVLPQALPKAGEMWTAGNAMDAYGDYRAYDNRCLFSRFRYEYARQQTYADAMPVYGSRGGFPHKLGGPNQSQKASKEARIRRPMNAFMVWAKVERKKLADENPDLHNADLSKMLG</sequence>
<evidence type="ECO:0000313" key="7">
    <source>
        <dbReference type="Proteomes" id="UP000030742"/>
    </source>
</evidence>
<name>N6SRL5_DENPD</name>
<dbReference type="STRING" id="77166.N6SRL5"/>
<dbReference type="PANTHER" id="PTHR10270">
    <property type="entry name" value="SOX TRANSCRIPTION FACTOR"/>
    <property type="match status" value="1"/>
</dbReference>